<dbReference type="PANTHER" id="PTHR22789">
    <property type="entry name" value="FUCULOSE PHOSPHATE ALDOLASE"/>
    <property type="match status" value="1"/>
</dbReference>
<keyword evidence="2" id="KW-0456">Lyase</keyword>
<dbReference type="InterPro" id="IPR050197">
    <property type="entry name" value="Aldolase_class_II_sugar_metab"/>
</dbReference>
<dbReference type="EMBL" id="MFFM01000042">
    <property type="protein sequence ID" value="OGF09328.1"/>
    <property type="molecule type" value="Genomic_DNA"/>
</dbReference>
<dbReference type="InterPro" id="IPR001303">
    <property type="entry name" value="Aldolase_II/adducin_N"/>
</dbReference>
<protein>
    <recommendedName>
        <fullName evidence="3">Class II aldolase/adducin N-terminal domain-containing protein</fullName>
    </recommendedName>
</protein>
<dbReference type="GO" id="GO:0016832">
    <property type="term" value="F:aldehyde-lyase activity"/>
    <property type="evidence" value="ECO:0007669"/>
    <property type="project" value="TreeGrafter"/>
</dbReference>
<sequence length="211" mass="22842">MAYQNSLRQQMVKCCQRLDQLGFVAATDGNVSARLDGGGIMITPSMLSKGEIKGSQLLICNLEGKTLAGRGRPSSEIKMHLYAYRMRPDIKAVVHAHPPAATGFATAGISLTDPVLPEVILTVGPVPLAKYATPSTDEVPRSIAPYIKKHNAILLANHGVLTVGQDITEALHRMERVEHLARIMLAAGQLGGARKMNKKQIKKLLDSFKII</sequence>
<evidence type="ECO:0000313" key="5">
    <source>
        <dbReference type="Proteomes" id="UP000177230"/>
    </source>
</evidence>
<organism evidence="4 5">
    <name type="scientific">Candidatus Edwardsbacteria bacterium GWF2_54_11</name>
    <dbReference type="NCBI Taxonomy" id="1817851"/>
    <lineage>
        <taxon>Bacteria</taxon>
        <taxon>Candidatus Edwardsiibacteriota</taxon>
    </lineage>
</organism>
<keyword evidence="1" id="KW-0479">Metal-binding</keyword>
<evidence type="ECO:0000313" key="4">
    <source>
        <dbReference type="EMBL" id="OGF09328.1"/>
    </source>
</evidence>
<evidence type="ECO:0000256" key="1">
    <source>
        <dbReference type="ARBA" id="ARBA00022723"/>
    </source>
</evidence>
<dbReference type="SUPFAM" id="SSF53639">
    <property type="entry name" value="AraD/HMP-PK domain-like"/>
    <property type="match status" value="1"/>
</dbReference>
<reference evidence="4 5" key="1">
    <citation type="journal article" date="2016" name="Nat. Commun.">
        <title>Thousands of microbial genomes shed light on interconnected biogeochemical processes in an aquifer system.</title>
        <authorList>
            <person name="Anantharaman K."/>
            <person name="Brown C.T."/>
            <person name="Hug L.A."/>
            <person name="Sharon I."/>
            <person name="Castelle C.J."/>
            <person name="Probst A.J."/>
            <person name="Thomas B.C."/>
            <person name="Singh A."/>
            <person name="Wilkins M.J."/>
            <person name="Karaoz U."/>
            <person name="Brodie E.L."/>
            <person name="Williams K.H."/>
            <person name="Hubbard S.S."/>
            <person name="Banfield J.F."/>
        </authorList>
    </citation>
    <scope>NUCLEOTIDE SEQUENCE [LARGE SCALE GENOMIC DNA]</scope>
</reference>
<dbReference type="GO" id="GO:0019323">
    <property type="term" value="P:pentose catabolic process"/>
    <property type="evidence" value="ECO:0007669"/>
    <property type="project" value="TreeGrafter"/>
</dbReference>
<accession>A0A1F5R4E0</accession>
<dbReference type="GO" id="GO:0046872">
    <property type="term" value="F:metal ion binding"/>
    <property type="evidence" value="ECO:0007669"/>
    <property type="project" value="UniProtKB-KW"/>
</dbReference>
<dbReference type="GO" id="GO:0005829">
    <property type="term" value="C:cytosol"/>
    <property type="evidence" value="ECO:0007669"/>
    <property type="project" value="TreeGrafter"/>
</dbReference>
<feature type="domain" description="Class II aldolase/adducin N-terminal" evidence="3">
    <location>
        <begin position="9"/>
        <end position="185"/>
    </location>
</feature>
<dbReference type="Pfam" id="PF00596">
    <property type="entry name" value="Aldolase_II"/>
    <property type="match status" value="1"/>
</dbReference>
<name>A0A1F5R4E0_9BACT</name>
<dbReference type="PANTHER" id="PTHR22789:SF0">
    <property type="entry name" value="3-OXO-TETRONATE 4-PHOSPHATE DECARBOXYLASE-RELATED"/>
    <property type="match status" value="1"/>
</dbReference>
<evidence type="ECO:0000259" key="3">
    <source>
        <dbReference type="SMART" id="SM01007"/>
    </source>
</evidence>
<dbReference type="Gene3D" id="3.40.225.10">
    <property type="entry name" value="Class II aldolase/adducin N-terminal domain"/>
    <property type="match status" value="1"/>
</dbReference>
<comment type="caution">
    <text evidence="4">The sequence shown here is derived from an EMBL/GenBank/DDBJ whole genome shotgun (WGS) entry which is preliminary data.</text>
</comment>
<proteinExistence type="predicted"/>
<evidence type="ECO:0000256" key="2">
    <source>
        <dbReference type="ARBA" id="ARBA00023239"/>
    </source>
</evidence>
<dbReference type="AlphaFoldDB" id="A0A1F5R4E0"/>
<dbReference type="SMART" id="SM01007">
    <property type="entry name" value="Aldolase_II"/>
    <property type="match status" value="1"/>
</dbReference>
<gene>
    <name evidence="4" type="ORF">A2024_08565</name>
</gene>
<dbReference type="Proteomes" id="UP000177230">
    <property type="component" value="Unassembled WGS sequence"/>
</dbReference>
<dbReference type="InterPro" id="IPR036409">
    <property type="entry name" value="Aldolase_II/adducin_N_sf"/>
</dbReference>